<keyword evidence="2" id="KW-1133">Transmembrane helix</keyword>
<comment type="caution">
    <text evidence="5">The sequence shown here is derived from an EMBL/GenBank/DDBJ whole genome shotgun (WGS) entry which is preliminary data.</text>
</comment>
<dbReference type="InterPro" id="IPR032710">
    <property type="entry name" value="NTF2-like_dom_sf"/>
</dbReference>
<evidence type="ECO:0000256" key="2">
    <source>
        <dbReference type="SAM" id="Phobius"/>
    </source>
</evidence>
<dbReference type="PANTHER" id="PTHR41542:SF1">
    <property type="entry name" value="BLL5807 PROTEIN"/>
    <property type="match status" value="1"/>
</dbReference>
<gene>
    <name evidence="5" type="ORF">D3218_16515</name>
</gene>
<dbReference type="Gene3D" id="3.10.450.240">
    <property type="match status" value="1"/>
</dbReference>
<dbReference type="RefSeq" id="WP_119541173.1">
    <property type="nucleotide sequence ID" value="NZ_QYRN01000009.1"/>
</dbReference>
<sequence length="331" mass="34467">MGTSAKTRGMALMSVLALTFSLAAVDYAEARRGGSFGSRGARTYQSAPPTNTAPAAAPVQRSMTSPGTAAPAAGAAAAARPGARTGMFGGGFGGALMRGLVIGGLFGLLMGTGFGGLAGMLGFLVQALLIGLAIMFLVRMFRRRSESAAMAGGRPNAGGDRTMFEGLGQRAPQGGQAAGARGYNGPQGAAAPTAAGVDQLRITAADLDIFENRLRTLQDAFSREDYAALREITTPEVASYLSEELATNASKGIRVEASDVTLLQGDVAESWKEGSREFATVAMRYSMVETVRDRETGAIREGGSTPVESTEVWTFLRDFKDEWKLSAIQEG</sequence>
<dbReference type="Proteomes" id="UP000265750">
    <property type="component" value="Unassembled WGS sequence"/>
</dbReference>
<feature type="signal peptide" evidence="3">
    <location>
        <begin position="1"/>
        <end position="23"/>
    </location>
</feature>
<keyword evidence="2" id="KW-0472">Membrane</keyword>
<reference evidence="6" key="1">
    <citation type="submission" date="2018-09" db="EMBL/GenBank/DDBJ databases">
        <authorList>
            <person name="Tuo L."/>
        </authorList>
    </citation>
    <scope>NUCLEOTIDE SEQUENCE [LARGE SCALE GENOMIC DNA]</scope>
    <source>
        <strain evidence="6">M2BS4Y-1</strain>
    </source>
</reference>
<keyword evidence="2" id="KW-0812">Transmembrane</keyword>
<feature type="chain" id="PRO_5017442981" description="Tim44-like domain-containing protein" evidence="3">
    <location>
        <begin position="24"/>
        <end position="331"/>
    </location>
</feature>
<dbReference type="SUPFAM" id="SSF54427">
    <property type="entry name" value="NTF2-like"/>
    <property type="match status" value="1"/>
</dbReference>
<feature type="region of interest" description="Disordered" evidence="1">
    <location>
        <begin position="33"/>
        <end position="68"/>
    </location>
</feature>
<proteinExistence type="predicted"/>
<protein>
    <recommendedName>
        <fullName evidence="4">Tim44-like domain-containing protein</fullName>
    </recommendedName>
</protein>
<dbReference type="EMBL" id="QYRN01000009">
    <property type="protein sequence ID" value="RIX98783.1"/>
    <property type="molecule type" value="Genomic_DNA"/>
</dbReference>
<dbReference type="InterPro" id="IPR007379">
    <property type="entry name" value="Tim44-like_dom"/>
</dbReference>
<feature type="domain" description="Tim44-like" evidence="4">
    <location>
        <begin position="187"/>
        <end position="330"/>
    </location>
</feature>
<accession>A0A3A1WIY0</accession>
<keyword evidence="3" id="KW-0732">Signal</keyword>
<dbReference type="SMART" id="SM00978">
    <property type="entry name" value="Tim44"/>
    <property type="match status" value="1"/>
</dbReference>
<evidence type="ECO:0000256" key="3">
    <source>
        <dbReference type="SAM" id="SignalP"/>
    </source>
</evidence>
<evidence type="ECO:0000313" key="5">
    <source>
        <dbReference type="EMBL" id="RIX98783.1"/>
    </source>
</evidence>
<evidence type="ECO:0000313" key="6">
    <source>
        <dbReference type="Proteomes" id="UP000265750"/>
    </source>
</evidence>
<feature type="compositionally biased region" description="Low complexity" evidence="1">
    <location>
        <begin position="38"/>
        <end position="58"/>
    </location>
</feature>
<organism evidence="5 6">
    <name type="scientific">Aureimonas flava</name>
    <dbReference type="NCBI Taxonomy" id="2320271"/>
    <lineage>
        <taxon>Bacteria</taxon>
        <taxon>Pseudomonadati</taxon>
        <taxon>Pseudomonadota</taxon>
        <taxon>Alphaproteobacteria</taxon>
        <taxon>Hyphomicrobiales</taxon>
        <taxon>Aurantimonadaceae</taxon>
        <taxon>Aureimonas</taxon>
    </lineage>
</organism>
<evidence type="ECO:0000259" key="4">
    <source>
        <dbReference type="SMART" id="SM00978"/>
    </source>
</evidence>
<dbReference type="PANTHER" id="PTHR41542">
    <property type="entry name" value="BLL5807 PROTEIN"/>
    <property type="match status" value="1"/>
</dbReference>
<keyword evidence="6" id="KW-1185">Reference proteome</keyword>
<feature type="transmembrane region" description="Helical" evidence="2">
    <location>
        <begin position="114"/>
        <end position="138"/>
    </location>
</feature>
<dbReference type="OrthoDB" id="9780873at2"/>
<dbReference type="Pfam" id="PF04280">
    <property type="entry name" value="Tim44"/>
    <property type="match status" value="1"/>
</dbReference>
<evidence type="ECO:0000256" key="1">
    <source>
        <dbReference type="SAM" id="MobiDB-lite"/>
    </source>
</evidence>
<name>A0A3A1WIY0_9HYPH</name>
<dbReference type="AlphaFoldDB" id="A0A3A1WIY0"/>
<feature type="region of interest" description="Disordered" evidence="1">
    <location>
        <begin position="168"/>
        <end position="190"/>
    </location>
</feature>